<evidence type="ECO:0000256" key="13">
    <source>
        <dbReference type="PROSITE-ProRule" id="PRU00277"/>
    </source>
</evidence>
<dbReference type="FunFam" id="3.30.70.1050:FF:000003">
    <property type="entry name" value="Trigger factor"/>
    <property type="match status" value="1"/>
</dbReference>
<evidence type="ECO:0000256" key="2">
    <source>
        <dbReference type="ARBA" id="ARBA00005464"/>
    </source>
</evidence>
<keyword evidence="8 12" id="KW-0143">Chaperone</keyword>
<dbReference type="Gene3D" id="3.10.50.40">
    <property type="match status" value="1"/>
</dbReference>
<comment type="subcellular location">
    <subcellularLocation>
        <location evidence="12">Cytoplasm</location>
    </subcellularLocation>
    <text evidence="12">About half TF is bound to the ribosome near the polypeptide exit tunnel while the other half is free in the cytoplasm.</text>
</comment>
<dbReference type="GO" id="GO:0051083">
    <property type="term" value="P:'de novo' cotranslational protein folding"/>
    <property type="evidence" value="ECO:0007669"/>
    <property type="project" value="TreeGrafter"/>
</dbReference>
<dbReference type="InterPro" id="IPR001179">
    <property type="entry name" value="PPIase_FKBP_dom"/>
</dbReference>
<dbReference type="InterPro" id="IPR008880">
    <property type="entry name" value="Trigger_fac_C"/>
</dbReference>
<dbReference type="RefSeq" id="WP_070013766.1">
    <property type="nucleotide sequence ID" value="NZ_LJGS01000044.1"/>
</dbReference>
<evidence type="ECO:0000256" key="8">
    <source>
        <dbReference type="ARBA" id="ARBA00023186"/>
    </source>
</evidence>
<dbReference type="GO" id="GO:0003755">
    <property type="term" value="F:peptidyl-prolyl cis-trans isomerase activity"/>
    <property type="evidence" value="ECO:0007669"/>
    <property type="project" value="UniProtKB-UniRule"/>
</dbReference>
<dbReference type="PIRSF" id="PIRSF003095">
    <property type="entry name" value="Trigger_factor"/>
    <property type="match status" value="1"/>
</dbReference>
<comment type="caution">
    <text evidence="17">The sequence shown here is derived from an EMBL/GenBank/DDBJ whole genome shotgun (WGS) entry which is preliminary data.</text>
</comment>
<keyword evidence="18" id="KW-1185">Reference proteome</keyword>
<dbReference type="PROSITE" id="PS50059">
    <property type="entry name" value="FKBP_PPIASE"/>
    <property type="match status" value="1"/>
</dbReference>
<evidence type="ECO:0000259" key="16">
    <source>
        <dbReference type="PROSITE" id="PS50059"/>
    </source>
</evidence>
<dbReference type="FunFam" id="3.10.50.40:FF:000019">
    <property type="entry name" value="Trigger factor"/>
    <property type="match status" value="1"/>
</dbReference>
<dbReference type="SUPFAM" id="SSF102735">
    <property type="entry name" value="Trigger factor ribosome-binding domain"/>
    <property type="match status" value="1"/>
</dbReference>
<keyword evidence="6 12" id="KW-0132">Cell division</keyword>
<dbReference type="InterPro" id="IPR005215">
    <property type="entry name" value="Trig_fac"/>
</dbReference>
<dbReference type="PANTHER" id="PTHR30560:SF3">
    <property type="entry name" value="TRIGGER FACTOR-LIKE PROTEIN TIG, CHLOROPLASTIC"/>
    <property type="match status" value="1"/>
</dbReference>
<evidence type="ECO:0000313" key="17">
    <source>
        <dbReference type="EMBL" id="OEU87909.1"/>
    </source>
</evidence>
<evidence type="ECO:0000256" key="3">
    <source>
        <dbReference type="ARBA" id="ARBA00013194"/>
    </source>
</evidence>
<dbReference type="AlphaFoldDB" id="A0A1E7JJW7"/>
<evidence type="ECO:0000256" key="14">
    <source>
        <dbReference type="RuleBase" id="RU003914"/>
    </source>
</evidence>
<reference evidence="17 18" key="1">
    <citation type="journal article" date="2016" name="Front. Microbiol.">
        <title>Comparative Genomics Analysis of Streptomyces Species Reveals Their Adaptation to the Marine Environment and Their Diversity at the Genomic Level.</title>
        <authorList>
            <person name="Tian X."/>
            <person name="Zhang Z."/>
            <person name="Yang T."/>
            <person name="Chen M."/>
            <person name="Li J."/>
            <person name="Chen F."/>
            <person name="Yang J."/>
            <person name="Li W."/>
            <person name="Zhang B."/>
            <person name="Zhang Z."/>
            <person name="Wu J."/>
            <person name="Zhang C."/>
            <person name="Long L."/>
            <person name="Xiao J."/>
        </authorList>
    </citation>
    <scope>NUCLEOTIDE SEQUENCE [LARGE SCALE GENOMIC DNA]</scope>
    <source>
        <strain evidence="17 18">SCSIO 10390</strain>
    </source>
</reference>
<dbReference type="Proteomes" id="UP000176087">
    <property type="component" value="Unassembled WGS sequence"/>
</dbReference>
<dbReference type="GO" id="GO:0005737">
    <property type="term" value="C:cytoplasm"/>
    <property type="evidence" value="ECO:0007669"/>
    <property type="project" value="UniProtKB-SubCell"/>
</dbReference>
<accession>A0A1E7JJW7</accession>
<dbReference type="SUPFAM" id="SSF109998">
    <property type="entry name" value="Triger factor/SurA peptide-binding domain-like"/>
    <property type="match status" value="1"/>
</dbReference>
<evidence type="ECO:0000256" key="10">
    <source>
        <dbReference type="ARBA" id="ARBA00023306"/>
    </source>
</evidence>
<evidence type="ECO:0000256" key="15">
    <source>
        <dbReference type="SAM" id="MobiDB-lite"/>
    </source>
</evidence>
<dbReference type="GO" id="GO:0051301">
    <property type="term" value="P:cell division"/>
    <property type="evidence" value="ECO:0007669"/>
    <property type="project" value="UniProtKB-KW"/>
</dbReference>
<comment type="similarity">
    <text evidence="2 12 14">Belongs to the FKBP-type PPIase family. Tig subfamily.</text>
</comment>
<evidence type="ECO:0000256" key="11">
    <source>
        <dbReference type="ARBA" id="ARBA00029986"/>
    </source>
</evidence>
<dbReference type="InterPro" id="IPR008881">
    <property type="entry name" value="Trigger_fac_ribosome-bd_bac"/>
</dbReference>
<evidence type="ECO:0000256" key="6">
    <source>
        <dbReference type="ARBA" id="ARBA00022618"/>
    </source>
</evidence>
<comment type="domain">
    <text evidence="12">Consists of 3 domains; the N-terminus binds the ribosome, the middle domain has PPIase activity, while the C-terminus has intrinsic chaperone activity on its own.</text>
</comment>
<dbReference type="GO" id="GO:0015031">
    <property type="term" value="P:protein transport"/>
    <property type="evidence" value="ECO:0007669"/>
    <property type="project" value="UniProtKB-UniRule"/>
</dbReference>
<feature type="domain" description="PPIase FKBP-type" evidence="16">
    <location>
        <begin position="162"/>
        <end position="209"/>
    </location>
</feature>
<gene>
    <name evidence="12" type="primary">tig</name>
    <name evidence="17" type="ORF">AN215_16695</name>
</gene>
<name>A0A1E7JJW7_9ACTN</name>
<dbReference type="SUPFAM" id="SSF54534">
    <property type="entry name" value="FKBP-like"/>
    <property type="match status" value="1"/>
</dbReference>
<evidence type="ECO:0000256" key="5">
    <source>
        <dbReference type="ARBA" id="ARBA00022490"/>
    </source>
</evidence>
<dbReference type="STRING" id="933944.AN215_16695"/>
<evidence type="ECO:0000256" key="4">
    <source>
        <dbReference type="ARBA" id="ARBA00016902"/>
    </source>
</evidence>
<keyword evidence="10 12" id="KW-0131">Cell cycle</keyword>
<dbReference type="InterPro" id="IPR037041">
    <property type="entry name" value="Trigger_fac_C_sf"/>
</dbReference>
<dbReference type="EMBL" id="LJGT01000040">
    <property type="protein sequence ID" value="OEU87909.1"/>
    <property type="molecule type" value="Genomic_DNA"/>
</dbReference>
<dbReference type="Pfam" id="PF00254">
    <property type="entry name" value="FKBP_C"/>
    <property type="match status" value="1"/>
</dbReference>
<dbReference type="InterPro" id="IPR027304">
    <property type="entry name" value="Trigger_fact/SurA_dom_sf"/>
</dbReference>
<dbReference type="PATRIC" id="fig|933944.5.peg.1385"/>
<keyword evidence="5 12" id="KW-0963">Cytoplasm</keyword>
<evidence type="ECO:0000256" key="12">
    <source>
        <dbReference type="HAMAP-Rule" id="MF_00303"/>
    </source>
</evidence>
<dbReference type="HAMAP" id="MF_00303">
    <property type="entry name" value="Trigger_factor_Tig"/>
    <property type="match status" value="1"/>
</dbReference>
<organism evidence="17 18">
    <name type="scientific">Streptomyces abyssalis</name>
    <dbReference type="NCBI Taxonomy" id="933944"/>
    <lineage>
        <taxon>Bacteria</taxon>
        <taxon>Bacillati</taxon>
        <taxon>Actinomycetota</taxon>
        <taxon>Actinomycetes</taxon>
        <taxon>Kitasatosporales</taxon>
        <taxon>Streptomycetaceae</taxon>
        <taxon>Streptomyces</taxon>
    </lineage>
</organism>
<dbReference type="Pfam" id="PF05698">
    <property type="entry name" value="Trigger_C"/>
    <property type="match status" value="1"/>
</dbReference>
<comment type="function">
    <text evidence="12">Involved in protein export. Acts as a chaperone by maintaining the newly synthesized protein in an open conformation. Functions as a peptidyl-prolyl cis-trans isomerase.</text>
</comment>
<evidence type="ECO:0000313" key="18">
    <source>
        <dbReference type="Proteomes" id="UP000176087"/>
    </source>
</evidence>
<dbReference type="GO" id="GO:0043335">
    <property type="term" value="P:protein unfolding"/>
    <property type="evidence" value="ECO:0007669"/>
    <property type="project" value="TreeGrafter"/>
</dbReference>
<feature type="compositionally biased region" description="Acidic residues" evidence="15">
    <location>
        <begin position="462"/>
        <end position="471"/>
    </location>
</feature>
<feature type="region of interest" description="Disordered" evidence="15">
    <location>
        <begin position="426"/>
        <end position="479"/>
    </location>
</feature>
<feature type="compositionally biased region" description="Low complexity" evidence="15">
    <location>
        <begin position="443"/>
        <end position="461"/>
    </location>
</feature>
<keyword evidence="7 12" id="KW-0697">Rotamase</keyword>
<dbReference type="GO" id="GO:0043022">
    <property type="term" value="F:ribosome binding"/>
    <property type="evidence" value="ECO:0007669"/>
    <property type="project" value="TreeGrafter"/>
</dbReference>
<sequence>MKSAVETLNPTRVRLTVEVPFEELKDSLDAAYKKINQQVTVPGFRKGKIPARVIDQRFGRGAVLEEAVNDALPKLYQSAVEEGELNPLGQPEVDITDLKDNELLAFTAEVDIRPEIEIPDYSGIEVEVEAAEVSDEEVDKSVEQLRERFASTTVVERAAAEGDVVKVDLQAKVDGEVLEDGVAEGIDYTIGSGELLEGIDDAVTGLEAGGTATFTSELKGGSAAGKEAEVSVKVETVSSRELPALDDDFAQLASEFDTLEELREDSRKRLGQQKKYEQATEAQEKVLDALLELVEVPVPDKLLAEEVGTRKDNLVNNQLGQMGLDLATYLQMQDKSEEDFDAELKEQAEKGIRTQFVLDELVSTEKLNVSQEELTEHLMRRAQSSGMSPDQFAQAVVEGGQVPMLVGEVARGKALATVVEKATVKDTNGETVDLDDEDETAETVEAGADAEAGEQAAAADAGETEEQGSGEDQEKKSEG</sequence>
<dbReference type="Gene3D" id="1.10.3120.10">
    <property type="entry name" value="Trigger factor, C-terminal domain"/>
    <property type="match status" value="1"/>
</dbReference>
<protein>
    <recommendedName>
        <fullName evidence="4 12">Trigger factor</fullName>
        <shortName evidence="12">TF</shortName>
        <ecNumber evidence="3 12">5.2.1.8</ecNumber>
    </recommendedName>
    <alternativeName>
        <fullName evidence="11 12">PPIase</fullName>
    </alternativeName>
</protein>
<feature type="compositionally biased region" description="Acidic residues" evidence="15">
    <location>
        <begin position="432"/>
        <end position="442"/>
    </location>
</feature>
<proteinExistence type="inferred from homology"/>
<comment type="catalytic activity">
    <reaction evidence="1 12 13">
        <text>[protein]-peptidylproline (omega=180) = [protein]-peptidylproline (omega=0)</text>
        <dbReference type="Rhea" id="RHEA:16237"/>
        <dbReference type="Rhea" id="RHEA-COMP:10747"/>
        <dbReference type="Rhea" id="RHEA-COMP:10748"/>
        <dbReference type="ChEBI" id="CHEBI:83833"/>
        <dbReference type="ChEBI" id="CHEBI:83834"/>
        <dbReference type="EC" id="5.2.1.8"/>
    </reaction>
</comment>
<keyword evidence="9 12" id="KW-0413">Isomerase</keyword>
<dbReference type="Gene3D" id="3.30.70.1050">
    <property type="entry name" value="Trigger factor ribosome-binding domain"/>
    <property type="match status" value="1"/>
</dbReference>
<dbReference type="InterPro" id="IPR046357">
    <property type="entry name" value="PPIase_dom_sf"/>
</dbReference>
<dbReference type="EC" id="5.2.1.8" evidence="3 12"/>
<dbReference type="GO" id="GO:0044183">
    <property type="term" value="F:protein folding chaperone"/>
    <property type="evidence" value="ECO:0007669"/>
    <property type="project" value="TreeGrafter"/>
</dbReference>
<evidence type="ECO:0000256" key="1">
    <source>
        <dbReference type="ARBA" id="ARBA00000971"/>
    </source>
</evidence>
<dbReference type="PANTHER" id="PTHR30560">
    <property type="entry name" value="TRIGGER FACTOR CHAPERONE AND PEPTIDYL-PROLYL CIS/TRANS ISOMERASE"/>
    <property type="match status" value="1"/>
</dbReference>
<dbReference type="NCBIfam" id="TIGR00115">
    <property type="entry name" value="tig"/>
    <property type="match status" value="1"/>
</dbReference>
<evidence type="ECO:0000256" key="9">
    <source>
        <dbReference type="ARBA" id="ARBA00023235"/>
    </source>
</evidence>
<dbReference type="Pfam" id="PF05697">
    <property type="entry name" value="Trigger_N"/>
    <property type="match status" value="1"/>
</dbReference>
<dbReference type="InterPro" id="IPR036611">
    <property type="entry name" value="Trigger_fac_ribosome-bd_sf"/>
</dbReference>
<evidence type="ECO:0000256" key="7">
    <source>
        <dbReference type="ARBA" id="ARBA00023110"/>
    </source>
</evidence>